<evidence type="ECO:0000256" key="1">
    <source>
        <dbReference type="SAM" id="Phobius"/>
    </source>
</evidence>
<dbReference type="EMBL" id="PYGB01000006">
    <property type="protein sequence ID" value="PSK86192.1"/>
    <property type="molecule type" value="Genomic_DNA"/>
</dbReference>
<keyword evidence="5" id="KW-1185">Reference proteome</keyword>
<dbReference type="Proteomes" id="UP000240624">
    <property type="component" value="Unassembled WGS sequence"/>
</dbReference>
<evidence type="ECO:0000313" key="3">
    <source>
        <dbReference type="EMBL" id="SLN49246.1"/>
    </source>
</evidence>
<dbReference type="Proteomes" id="UP000193495">
    <property type="component" value="Unassembled WGS sequence"/>
</dbReference>
<protein>
    <submittedName>
        <fullName evidence="3">Uncharacterized protein</fullName>
    </submittedName>
</protein>
<keyword evidence="1" id="KW-0812">Transmembrane</keyword>
<proteinExistence type="predicted"/>
<gene>
    <name evidence="2" type="ORF">CLV79_106201</name>
    <name evidence="3" type="ORF">LOS8367_02179</name>
</gene>
<dbReference type="RefSeq" id="WP_133056314.1">
    <property type="nucleotide sequence ID" value="NZ_CAXPGX010000188.1"/>
</dbReference>
<evidence type="ECO:0000313" key="5">
    <source>
        <dbReference type="Proteomes" id="UP000240624"/>
    </source>
</evidence>
<evidence type="ECO:0000313" key="4">
    <source>
        <dbReference type="Proteomes" id="UP000193495"/>
    </source>
</evidence>
<name>A0A1X6ZE85_9RHOB</name>
<keyword evidence="1" id="KW-0472">Membrane</keyword>
<keyword evidence="1" id="KW-1133">Transmembrane helix</keyword>
<organism evidence="3 4">
    <name type="scientific">Limimaricola soesokkakensis</name>
    <dbReference type="NCBI Taxonomy" id="1343159"/>
    <lineage>
        <taxon>Bacteria</taxon>
        <taxon>Pseudomonadati</taxon>
        <taxon>Pseudomonadota</taxon>
        <taxon>Alphaproteobacteria</taxon>
        <taxon>Rhodobacterales</taxon>
        <taxon>Paracoccaceae</taxon>
        <taxon>Limimaricola</taxon>
    </lineage>
</organism>
<accession>A0A1X6ZE85</accession>
<dbReference type="AlphaFoldDB" id="A0A1X6ZE85"/>
<evidence type="ECO:0000313" key="2">
    <source>
        <dbReference type="EMBL" id="PSK86192.1"/>
    </source>
</evidence>
<feature type="transmembrane region" description="Helical" evidence="1">
    <location>
        <begin position="20"/>
        <end position="38"/>
    </location>
</feature>
<sequence>MKVSSPAIVEVSQALRLPRAPLYFYMSLCTALAAIAALDSARRALTGRDTVLPPAQTETPA</sequence>
<dbReference type="EMBL" id="FWFY01000006">
    <property type="protein sequence ID" value="SLN49246.1"/>
    <property type="molecule type" value="Genomic_DNA"/>
</dbReference>
<reference evidence="3 4" key="1">
    <citation type="submission" date="2017-03" db="EMBL/GenBank/DDBJ databases">
        <authorList>
            <person name="Afonso C.L."/>
            <person name="Miller P.J."/>
            <person name="Scott M.A."/>
            <person name="Spackman E."/>
            <person name="Goraichik I."/>
            <person name="Dimitrov K.M."/>
            <person name="Suarez D.L."/>
            <person name="Swayne D.E."/>
        </authorList>
    </citation>
    <scope>NUCLEOTIDE SEQUENCE [LARGE SCALE GENOMIC DNA]</scope>
    <source>
        <strain evidence="3 4">CECT 8367</strain>
    </source>
</reference>
<reference evidence="2 5" key="2">
    <citation type="submission" date="2018-03" db="EMBL/GenBank/DDBJ databases">
        <title>Genomic Encyclopedia of Archaeal and Bacterial Type Strains, Phase II (KMG-II): from individual species to whole genera.</title>
        <authorList>
            <person name="Goeker M."/>
        </authorList>
    </citation>
    <scope>NUCLEOTIDE SEQUENCE [LARGE SCALE GENOMIC DNA]</scope>
    <source>
        <strain evidence="2 5">DSM 29956</strain>
    </source>
</reference>